<keyword evidence="3" id="KW-0133">Cell shape</keyword>
<keyword evidence="4" id="KW-0573">Peptidoglycan synthesis</keyword>
<dbReference type="EMBL" id="MFFB01000013">
    <property type="protein sequence ID" value="OGE94562.1"/>
    <property type="molecule type" value="Genomic_DNA"/>
</dbReference>
<dbReference type="PANTHER" id="PTHR36174:SF1">
    <property type="entry name" value="LIPID II:GLYCINE GLYCYLTRANSFERASE"/>
    <property type="match status" value="1"/>
</dbReference>
<dbReference type="Gene3D" id="3.40.630.30">
    <property type="match status" value="2"/>
</dbReference>
<keyword evidence="2" id="KW-0808">Transferase</keyword>
<dbReference type="GO" id="GO:0009252">
    <property type="term" value="P:peptidoglycan biosynthetic process"/>
    <property type="evidence" value="ECO:0007669"/>
    <property type="project" value="UniProtKB-KW"/>
</dbReference>
<evidence type="ECO:0000256" key="6">
    <source>
        <dbReference type="ARBA" id="ARBA00023316"/>
    </source>
</evidence>
<evidence type="ECO:0008006" key="9">
    <source>
        <dbReference type="Google" id="ProtNLM"/>
    </source>
</evidence>
<keyword evidence="5" id="KW-0012">Acyltransferase</keyword>
<dbReference type="GO" id="GO:0008360">
    <property type="term" value="P:regulation of cell shape"/>
    <property type="evidence" value="ECO:0007669"/>
    <property type="project" value="UniProtKB-KW"/>
</dbReference>
<dbReference type="GO" id="GO:0016755">
    <property type="term" value="F:aminoacyltransferase activity"/>
    <property type="evidence" value="ECO:0007669"/>
    <property type="project" value="InterPro"/>
</dbReference>
<proteinExistence type="inferred from homology"/>
<dbReference type="InterPro" id="IPR016181">
    <property type="entry name" value="Acyl_CoA_acyltransferase"/>
</dbReference>
<dbReference type="GO" id="GO:0071555">
    <property type="term" value="P:cell wall organization"/>
    <property type="evidence" value="ECO:0007669"/>
    <property type="project" value="UniProtKB-KW"/>
</dbReference>
<dbReference type="AlphaFoldDB" id="A0A1F5PXY4"/>
<dbReference type="Proteomes" id="UP000177281">
    <property type="component" value="Unassembled WGS sequence"/>
</dbReference>
<reference evidence="7 8" key="1">
    <citation type="journal article" date="2016" name="Nat. Commun.">
        <title>Thousands of microbial genomes shed light on interconnected biogeochemical processes in an aquifer system.</title>
        <authorList>
            <person name="Anantharaman K."/>
            <person name="Brown C.T."/>
            <person name="Hug L.A."/>
            <person name="Sharon I."/>
            <person name="Castelle C.J."/>
            <person name="Probst A.J."/>
            <person name="Thomas B.C."/>
            <person name="Singh A."/>
            <person name="Wilkins M.J."/>
            <person name="Karaoz U."/>
            <person name="Brodie E.L."/>
            <person name="Williams K.H."/>
            <person name="Hubbard S.S."/>
            <person name="Banfield J.F."/>
        </authorList>
    </citation>
    <scope>NUCLEOTIDE SEQUENCE [LARGE SCALE GENOMIC DNA]</scope>
</reference>
<dbReference type="InterPro" id="IPR050644">
    <property type="entry name" value="PG_Glycine_Bridge_Synth"/>
</dbReference>
<dbReference type="InterPro" id="IPR003447">
    <property type="entry name" value="FEMABX"/>
</dbReference>
<accession>A0A1F5PXY4</accession>
<dbReference type="STRING" id="1817841.A3B10_00165"/>
<dbReference type="Pfam" id="PF02388">
    <property type="entry name" value="FemAB"/>
    <property type="match status" value="2"/>
</dbReference>
<evidence type="ECO:0000256" key="2">
    <source>
        <dbReference type="ARBA" id="ARBA00022679"/>
    </source>
</evidence>
<evidence type="ECO:0000256" key="1">
    <source>
        <dbReference type="ARBA" id="ARBA00009943"/>
    </source>
</evidence>
<evidence type="ECO:0000256" key="4">
    <source>
        <dbReference type="ARBA" id="ARBA00022984"/>
    </source>
</evidence>
<gene>
    <name evidence="7" type="ORF">A3B10_00165</name>
</gene>
<comment type="similarity">
    <text evidence="1">Belongs to the FemABX family.</text>
</comment>
<keyword evidence="6" id="KW-0961">Cell wall biogenesis/degradation</keyword>
<evidence type="ECO:0000256" key="5">
    <source>
        <dbReference type="ARBA" id="ARBA00023315"/>
    </source>
</evidence>
<evidence type="ECO:0000313" key="8">
    <source>
        <dbReference type="Proteomes" id="UP000177281"/>
    </source>
</evidence>
<evidence type="ECO:0000256" key="3">
    <source>
        <dbReference type="ARBA" id="ARBA00022960"/>
    </source>
</evidence>
<name>A0A1F5PXY4_9BACT</name>
<protein>
    <recommendedName>
        <fullName evidence="9">BioF2-like acetyltransferase domain-containing protein</fullName>
    </recommendedName>
</protein>
<dbReference type="PROSITE" id="PS51191">
    <property type="entry name" value="FEMABX"/>
    <property type="match status" value="1"/>
</dbReference>
<evidence type="ECO:0000313" key="7">
    <source>
        <dbReference type="EMBL" id="OGE94562.1"/>
    </source>
</evidence>
<dbReference type="SUPFAM" id="SSF55729">
    <property type="entry name" value="Acyl-CoA N-acyltransferases (Nat)"/>
    <property type="match status" value="2"/>
</dbReference>
<dbReference type="PANTHER" id="PTHR36174">
    <property type="entry name" value="LIPID II:GLYCINE GLYCYLTRANSFERASE"/>
    <property type="match status" value="1"/>
</dbReference>
<organism evidence="7 8">
    <name type="scientific">Candidatus Doudnabacteria bacterium RIFCSPLOWO2_01_FULL_44_21</name>
    <dbReference type="NCBI Taxonomy" id="1817841"/>
    <lineage>
        <taxon>Bacteria</taxon>
        <taxon>Candidatus Doudnaibacteriota</taxon>
    </lineage>
</organism>
<sequence>MISALTEQTWDAKVVELGGSILQSWSWGEFQKFLNQKIYRFSGQDFICLAVGIELPLDKKYIYCPRGPVGNLESALSDLKKLAEDHSIIFSRLEPPQPLLLPKAIKDVQPPNNWMLSLEKSEEELLIGMKPKTRYNINLAQRKGVSVRLGNQVDLLDFYKLMLETAKRNQFKLHPQNYYLQMWDHLAPTNLQLLLAYYKNQLLSGMLLSWFGDSATYLHGGSSVRLKEAMAPYLVHWEAIKLAKERGYKTYDFGGVAPGNQTGHSWAGISRFKKGFGGFEVTYPGAYDLIYSPIWYNVYTQAWSLRKILR</sequence>
<comment type="caution">
    <text evidence="7">The sequence shown here is derived from an EMBL/GenBank/DDBJ whole genome shotgun (WGS) entry which is preliminary data.</text>
</comment>